<dbReference type="AlphaFoldDB" id="E6QV28"/>
<accession>E6QV28</accession>
<gene>
    <name evidence="1" type="ORF">CARN7_1913</name>
</gene>
<proteinExistence type="predicted"/>
<evidence type="ECO:0000313" key="1">
    <source>
        <dbReference type="EMBL" id="CBI11101.1"/>
    </source>
</evidence>
<protein>
    <submittedName>
        <fullName evidence="1">Uncharacterized protein</fullName>
    </submittedName>
</protein>
<reference evidence="1" key="1">
    <citation type="submission" date="2009-10" db="EMBL/GenBank/DDBJ databases">
        <title>Diversity of trophic interactions inside an arsenic-rich microbial ecosystem.</title>
        <authorList>
            <person name="Bertin P.N."/>
            <person name="Heinrich-Salmeron A."/>
            <person name="Pelletier E."/>
            <person name="Goulhen-Chollet F."/>
            <person name="Arsene-Ploetze F."/>
            <person name="Gallien S."/>
            <person name="Calteau A."/>
            <person name="Vallenet D."/>
            <person name="Casiot C."/>
            <person name="Chane-Woon-Ming B."/>
            <person name="Giloteaux L."/>
            <person name="Barakat M."/>
            <person name="Bonnefoy V."/>
            <person name="Bruneel O."/>
            <person name="Chandler M."/>
            <person name="Cleiss J."/>
            <person name="Duran R."/>
            <person name="Elbaz-Poulichet F."/>
            <person name="Fonknechten N."/>
            <person name="Lauga B."/>
            <person name="Mornico D."/>
            <person name="Ortet P."/>
            <person name="Schaeffer C."/>
            <person name="Siguier P."/>
            <person name="Alexander Thil Smith A."/>
            <person name="Van Dorsselaer A."/>
            <person name="Weissenbach J."/>
            <person name="Medigue C."/>
            <person name="Le Paslier D."/>
        </authorList>
    </citation>
    <scope>NUCLEOTIDE SEQUENCE</scope>
</reference>
<sequence length="67" mass="7227">MLSLAVAGRRAAMSRKFAFLKAESSRSENPNFLCHAVLQPVFAQNGRARLANRSLLRATGISPIAVS</sequence>
<name>E6QV28_9ZZZZ</name>
<comment type="caution">
    <text evidence="1">The sequence shown here is derived from an EMBL/GenBank/DDBJ whole genome shotgun (WGS) entry which is preliminary data.</text>
</comment>
<dbReference type="EMBL" id="CABR01000123">
    <property type="protein sequence ID" value="CBI11101.1"/>
    <property type="molecule type" value="Genomic_DNA"/>
</dbReference>
<organism evidence="1">
    <name type="scientific">mine drainage metagenome</name>
    <dbReference type="NCBI Taxonomy" id="410659"/>
    <lineage>
        <taxon>unclassified sequences</taxon>
        <taxon>metagenomes</taxon>
        <taxon>ecological metagenomes</taxon>
    </lineage>
</organism>